<keyword evidence="2" id="KW-1185">Reference proteome</keyword>
<accession>A0A8H6YJ46</accession>
<reference evidence="1" key="1">
    <citation type="submission" date="2020-05" db="EMBL/GenBank/DDBJ databases">
        <title>Mycena genomes resolve the evolution of fungal bioluminescence.</title>
        <authorList>
            <person name="Tsai I.J."/>
        </authorList>
    </citation>
    <scope>NUCLEOTIDE SEQUENCE</scope>
    <source>
        <strain evidence="1">160909Yilan</strain>
    </source>
</reference>
<dbReference type="Proteomes" id="UP000623467">
    <property type="component" value="Unassembled WGS sequence"/>
</dbReference>
<evidence type="ECO:0000313" key="1">
    <source>
        <dbReference type="EMBL" id="KAF7359241.1"/>
    </source>
</evidence>
<evidence type="ECO:0000313" key="2">
    <source>
        <dbReference type="Proteomes" id="UP000623467"/>
    </source>
</evidence>
<gene>
    <name evidence="1" type="ORF">MSAN_01266300</name>
</gene>
<organism evidence="1 2">
    <name type="scientific">Mycena sanguinolenta</name>
    <dbReference type="NCBI Taxonomy" id="230812"/>
    <lineage>
        <taxon>Eukaryota</taxon>
        <taxon>Fungi</taxon>
        <taxon>Dikarya</taxon>
        <taxon>Basidiomycota</taxon>
        <taxon>Agaricomycotina</taxon>
        <taxon>Agaricomycetes</taxon>
        <taxon>Agaricomycetidae</taxon>
        <taxon>Agaricales</taxon>
        <taxon>Marasmiineae</taxon>
        <taxon>Mycenaceae</taxon>
        <taxon>Mycena</taxon>
    </lineage>
</organism>
<dbReference type="EMBL" id="JACAZH010000009">
    <property type="protein sequence ID" value="KAF7359241.1"/>
    <property type="molecule type" value="Genomic_DNA"/>
</dbReference>
<name>A0A8H6YJ46_9AGAR</name>
<comment type="caution">
    <text evidence="1">The sequence shown here is derived from an EMBL/GenBank/DDBJ whole genome shotgun (WGS) entry which is preliminary data.</text>
</comment>
<proteinExistence type="predicted"/>
<sequence length="107" mass="11764">MVGSLWSIANVSTGGHLSSPPTSWTAGLGEMVLKIDGKFKKITTVLLKELDQFARNACDILLFWHEHVKAEDYLLTSKTSPDRSTTHQAAGLERNNVGQVLPIHIHS</sequence>
<protein>
    <submittedName>
        <fullName evidence="1">Uncharacterized protein</fullName>
    </submittedName>
</protein>
<dbReference type="AlphaFoldDB" id="A0A8H6YJ46"/>
<dbReference type="OrthoDB" id="14339at2759"/>